<accession>A0ABX4ZVJ6</accession>
<dbReference type="EMBL" id="PQVW01000026">
    <property type="protein sequence ID" value="POZ18935.1"/>
    <property type="molecule type" value="Genomic_DNA"/>
</dbReference>
<sequence>MATKPVMCKIVFGGTECDHYNDALFYAEEINDAPTDDTKDPLPSDYKDGDLPYYITASCNSIRGQNCMGPFSKVVQWEDNDNIYWSDKNNEEWTFTINDPVADIKLINPKENAHLITFEGMGVDVSGTAEPEKKIEYGYDGGSATVVTVGADGKWSGSISTNLLLKPDGSITKDVNIYARYKDVVNPPAQDMRKISIARGVTVNPAGQPDTGSYSFDGIASLGSHLDYSLCSDKGQPCTKGKIPASHLKNWSVDVSLPDSSGIYDFNVIQHLDDFPDSTAMVGVYTKAQDVRLTINIPKEGAHYSVSDYITPAGNVDGGLTVQYRIDSGANQLASLDHGTWQGEPGQYLPGAHTITVTATGGKPGGASAPESYDETNNFIVDAATPVIIDYPANNQLLPPADTLTVTGKAELSATVVCQLDGHPGTLPGTVTKEGRFTCTLNIKDATGKHTVTVMQMINGQAFGQDSHDFSVARPLTMTTPAEGGSVLENTRYPVGGSGEPGADVEVRIDDWTVIKTKVDSTGQWGIHVPDSGAARYAITATGKINGTLVNSLCREVSVINKRSPADSANTGLCKKDVISSNSKDNK</sequence>
<dbReference type="Proteomes" id="UP000237025">
    <property type="component" value="Unassembled WGS sequence"/>
</dbReference>
<gene>
    <name evidence="1" type="ORF">C3712_22250</name>
</gene>
<name>A0ABX4ZVJ6_9ENTR</name>
<protein>
    <recommendedName>
        <fullName evidence="3">Bacterial Ig-like domain-containing protein</fullName>
    </recommendedName>
</protein>
<reference evidence="1 2" key="1">
    <citation type="submission" date="2018-02" db="EMBL/GenBank/DDBJ databases">
        <title>Lelliotia aquatilis sp. nov., isolated from drinking water.</title>
        <authorList>
            <person name="Kaempfer P."/>
            <person name="Glaeser S."/>
            <person name="Exner M."/>
            <person name="Doijad S."/>
            <person name="Chakraborty T."/>
        </authorList>
    </citation>
    <scope>NUCLEOTIDE SEQUENCE [LARGE SCALE GENOMIC DNA]</scope>
    <source>
        <strain evidence="1 2">6331-17</strain>
    </source>
</reference>
<comment type="caution">
    <text evidence="1">The sequence shown here is derived from an EMBL/GenBank/DDBJ whole genome shotgun (WGS) entry which is preliminary data.</text>
</comment>
<evidence type="ECO:0000313" key="2">
    <source>
        <dbReference type="Proteomes" id="UP000237025"/>
    </source>
</evidence>
<dbReference type="Gene3D" id="2.60.40.10">
    <property type="entry name" value="Immunoglobulins"/>
    <property type="match status" value="2"/>
</dbReference>
<keyword evidence="2" id="KW-1185">Reference proteome</keyword>
<organism evidence="1 2">
    <name type="scientific">Lelliottia aquatilis</name>
    <dbReference type="NCBI Taxonomy" id="2080838"/>
    <lineage>
        <taxon>Bacteria</taxon>
        <taxon>Pseudomonadati</taxon>
        <taxon>Pseudomonadota</taxon>
        <taxon>Gammaproteobacteria</taxon>
        <taxon>Enterobacterales</taxon>
        <taxon>Enterobacteriaceae</taxon>
        <taxon>Lelliottia</taxon>
    </lineage>
</organism>
<evidence type="ECO:0000313" key="1">
    <source>
        <dbReference type="EMBL" id="POZ18935.1"/>
    </source>
</evidence>
<evidence type="ECO:0008006" key="3">
    <source>
        <dbReference type="Google" id="ProtNLM"/>
    </source>
</evidence>
<dbReference type="InterPro" id="IPR013783">
    <property type="entry name" value="Ig-like_fold"/>
</dbReference>
<proteinExistence type="predicted"/>